<dbReference type="GO" id="GO:0005829">
    <property type="term" value="C:cytosol"/>
    <property type="evidence" value="ECO:0007669"/>
    <property type="project" value="TreeGrafter"/>
</dbReference>
<evidence type="ECO:0000256" key="1">
    <source>
        <dbReference type="ARBA" id="ARBA00004123"/>
    </source>
</evidence>
<keyword evidence="10" id="KW-1185">Reference proteome</keyword>
<gene>
    <name evidence="9" type="primary">MPUL0A01120</name>
    <name evidence="9" type="ORF">METSCH_A01120</name>
</gene>
<keyword evidence="7" id="KW-0819">tRNA processing</keyword>
<dbReference type="Pfam" id="PF10483">
    <property type="entry name" value="Elong_Iki1"/>
    <property type="match status" value="1"/>
</dbReference>
<dbReference type="Gene3D" id="3.40.50.300">
    <property type="entry name" value="P-loop containing nucleotide triphosphate hydrolases"/>
    <property type="match status" value="1"/>
</dbReference>
<proteinExistence type="inferred from homology"/>
<accession>A0A4V1ADF1</accession>
<comment type="subcellular location">
    <subcellularLocation>
        <location evidence="2">Cytoplasm</location>
    </subcellularLocation>
    <subcellularLocation>
        <location evidence="1">Nucleus</location>
    </subcellularLocation>
</comment>
<dbReference type="GO" id="GO:0000049">
    <property type="term" value="F:tRNA binding"/>
    <property type="evidence" value="ECO:0007669"/>
    <property type="project" value="TreeGrafter"/>
</dbReference>
<dbReference type="InterPro" id="IPR019519">
    <property type="entry name" value="Elp5"/>
</dbReference>
<evidence type="ECO:0000313" key="10">
    <source>
        <dbReference type="Proteomes" id="UP000292447"/>
    </source>
</evidence>
<dbReference type="InterPro" id="IPR027417">
    <property type="entry name" value="P-loop_NTPase"/>
</dbReference>
<evidence type="ECO:0000256" key="3">
    <source>
        <dbReference type="ARBA" id="ARBA00005043"/>
    </source>
</evidence>
<dbReference type="GO" id="GO:0002098">
    <property type="term" value="P:tRNA wobble uridine modification"/>
    <property type="evidence" value="ECO:0007669"/>
    <property type="project" value="InterPro"/>
</dbReference>
<dbReference type="GO" id="GO:0005634">
    <property type="term" value="C:nucleus"/>
    <property type="evidence" value="ECO:0007669"/>
    <property type="project" value="UniProtKB-SubCell"/>
</dbReference>
<dbReference type="UniPathway" id="UPA00988"/>
<comment type="similarity">
    <text evidence="4">Belongs to the ELP5 family.</text>
</comment>
<evidence type="ECO:0000256" key="6">
    <source>
        <dbReference type="ARBA" id="ARBA00022490"/>
    </source>
</evidence>
<name>A0A4V1ADF1_9ASCO</name>
<dbReference type="EMBL" id="CP034456">
    <property type="protein sequence ID" value="QBM85493.1"/>
    <property type="molecule type" value="Genomic_DNA"/>
</dbReference>
<evidence type="ECO:0000256" key="8">
    <source>
        <dbReference type="ARBA" id="ARBA00023242"/>
    </source>
</evidence>
<evidence type="ECO:0000256" key="7">
    <source>
        <dbReference type="ARBA" id="ARBA00022694"/>
    </source>
</evidence>
<dbReference type="STRING" id="2163413.A0A4V1ADF1"/>
<evidence type="ECO:0000256" key="2">
    <source>
        <dbReference type="ARBA" id="ARBA00004496"/>
    </source>
</evidence>
<evidence type="ECO:0000256" key="5">
    <source>
        <dbReference type="ARBA" id="ARBA00020264"/>
    </source>
</evidence>
<dbReference type="PANTHER" id="PTHR15641:SF1">
    <property type="entry name" value="ELONGATOR COMPLEX PROTEIN 5"/>
    <property type="match status" value="1"/>
</dbReference>
<dbReference type="CDD" id="cd19496">
    <property type="entry name" value="Elp5"/>
    <property type="match status" value="1"/>
</dbReference>
<dbReference type="PANTHER" id="PTHR15641">
    <property type="entry name" value="ELONGATOR COMPLEX PROTEIN 5"/>
    <property type="match status" value="1"/>
</dbReference>
<sequence length="290" mass="32587">MASHPSLVLLNRHLAIKENSPFTLIIDSLSQSACHLLREFAHRCNGLVVYLSYETTVKPSYATSFMDCSRAGQKEIQEFVHAASNGHSTLSKTLVIIDSLNYLDDGTHASFVSAIVQPSLSIVACYHSNVPSAHSSGYPLPLKLLSYVALSIFEVMPLEDGDPEEMAGKMSSFQFPTNQGLNLEKFKLAFTNRRKSGKSSTNAFIVDTNLHTYEIYRPRKDEENQEDEELLKDLTTFNLTTSSKQKLAREQVELPFMEAQTELGKFGGAIVYEFEKDDDYDEEDPYEDPF</sequence>
<protein>
    <recommendedName>
        <fullName evidence="5">Elongator complex protein 5</fullName>
    </recommendedName>
</protein>
<evidence type="ECO:0000313" key="9">
    <source>
        <dbReference type="EMBL" id="QBM85493.1"/>
    </source>
</evidence>
<organism evidence="9 10">
    <name type="scientific">Metschnikowia aff. pulcherrima</name>
    <dbReference type="NCBI Taxonomy" id="2163413"/>
    <lineage>
        <taxon>Eukaryota</taxon>
        <taxon>Fungi</taxon>
        <taxon>Dikarya</taxon>
        <taxon>Ascomycota</taxon>
        <taxon>Saccharomycotina</taxon>
        <taxon>Pichiomycetes</taxon>
        <taxon>Metschnikowiaceae</taxon>
        <taxon>Metschnikowia</taxon>
    </lineage>
</organism>
<reference evidence="10" key="1">
    <citation type="submission" date="2019-03" db="EMBL/GenBank/DDBJ databases">
        <title>Snf2 controls pulcherriminic acid biosynthesis and connects pigmentation and antifungal activity of the yeast Metschnikowia pulcherrima.</title>
        <authorList>
            <person name="Gore-Lloyd D."/>
            <person name="Sumann I."/>
            <person name="Brachmann A.O."/>
            <person name="Schneeberger K."/>
            <person name="Ortiz-Merino R.A."/>
            <person name="Moreno-Beltran M."/>
            <person name="Schlaefli M."/>
            <person name="Kirner P."/>
            <person name="Santos Kron A."/>
            <person name="Wolfe K.H."/>
            <person name="Piel J."/>
            <person name="Ahrens C.H."/>
            <person name="Henk D."/>
            <person name="Freimoser F.M."/>
        </authorList>
    </citation>
    <scope>NUCLEOTIDE SEQUENCE [LARGE SCALE GENOMIC DNA]</scope>
    <source>
        <strain evidence="10">APC 1.2</strain>
    </source>
</reference>
<evidence type="ECO:0000256" key="4">
    <source>
        <dbReference type="ARBA" id="ARBA00009567"/>
    </source>
</evidence>
<comment type="pathway">
    <text evidence="3">tRNA modification; 5-methoxycarbonylmethyl-2-thiouridine-tRNA biosynthesis.</text>
</comment>
<dbReference type="AlphaFoldDB" id="A0A4V1ADF1"/>
<keyword evidence="8" id="KW-0539">Nucleus</keyword>
<dbReference type="Proteomes" id="UP000292447">
    <property type="component" value="Chromosome I"/>
</dbReference>
<keyword evidence="6" id="KW-0963">Cytoplasm</keyword>
<dbReference type="GO" id="GO:0033588">
    <property type="term" value="C:elongator holoenzyme complex"/>
    <property type="evidence" value="ECO:0007669"/>
    <property type="project" value="InterPro"/>
</dbReference>